<proteinExistence type="predicted"/>
<reference evidence="1 2" key="2">
    <citation type="submission" date="2007-01" db="EMBL/GenBank/DDBJ databases">
        <title>Sequencing of the draft genome and assembly of Thermosinus carboxydivorans Nor1.</title>
        <authorList>
            <consortium name="US DOE Joint Genome Institute (JGI-PGF)"/>
            <person name="Copeland A."/>
            <person name="Lucas S."/>
            <person name="Lapidus A."/>
            <person name="Barry K."/>
            <person name="Glavina del Rio T."/>
            <person name="Dalin E."/>
            <person name="Tice H."/>
            <person name="Bruce D."/>
            <person name="Pitluck S."/>
            <person name="Richardson P."/>
        </authorList>
    </citation>
    <scope>NUCLEOTIDE SEQUENCE [LARGE SCALE GENOMIC DNA]</scope>
    <source>
        <strain evidence="1 2">Nor1</strain>
    </source>
</reference>
<dbReference type="AlphaFoldDB" id="A1HT48"/>
<reference evidence="1 2" key="1">
    <citation type="submission" date="2007-01" db="EMBL/GenBank/DDBJ databases">
        <title>Annotation of the draft genome assembly of Thermosinus carboxydivorans Nor1.</title>
        <authorList>
            <consortium name="US DOE Joint Genome Institute (JGI-ORNL)"/>
            <person name="Larimer F."/>
            <person name="Land M."/>
            <person name="Hauser L."/>
        </authorList>
    </citation>
    <scope>NUCLEOTIDE SEQUENCE [LARGE SCALE GENOMIC DNA]</scope>
    <source>
        <strain evidence="1 2">Nor1</strain>
    </source>
</reference>
<protein>
    <submittedName>
        <fullName evidence="1">Uncharacterized protein</fullName>
    </submittedName>
</protein>
<comment type="caution">
    <text evidence="1">The sequence shown here is derived from an EMBL/GenBank/DDBJ whole genome shotgun (WGS) entry which is preliminary data.</text>
</comment>
<keyword evidence="2" id="KW-1185">Reference proteome</keyword>
<evidence type="ECO:0000313" key="1">
    <source>
        <dbReference type="EMBL" id="EAX46829.1"/>
    </source>
</evidence>
<dbReference type="Proteomes" id="UP000005139">
    <property type="component" value="Unassembled WGS sequence"/>
</dbReference>
<evidence type="ECO:0000313" key="2">
    <source>
        <dbReference type="Proteomes" id="UP000005139"/>
    </source>
</evidence>
<name>A1HT48_9FIRM</name>
<gene>
    <name evidence="1" type="ORF">TcarDRAFT_0793</name>
</gene>
<accession>A1HT48</accession>
<dbReference type="EMBL" id="AAWL01000021">
    <property type="protein sequence ID" value="EAX46829.1"/>
    <property type="molecule type" value="Genomic_DNA"/>
</dbReference>
<organism evidence="1 2">
    <name type="scientific">Thermosinus carboxydivorans Nor1</name>
    <dbReference type="NCBI Taxonomy" id="401526"/>
    <lineage>
        <taxon>Bacteria</taxon>
        <taxon>Bacillati</taxon>
        <taxon>Bacillota</taxon>
        <taxon>Negativicutes</taxon>
        <taxon>Selenomonadales</taxon>
        <taxon>Sporomusaceae</taxon>
        <taxon>Thermosinus</taxon>
    </lineage>
</organism>
<sequence>MLLGVLEDIIILNIVSNYRKQVNSMATSSFERPLVIKDRRALAIMAKGFARTKFRQMETSHTIDAELQRGRALLEKASSRLKASLTK</sequence>